<proteinExistence type="predicted"/>
<dbReference type="GO" id="GO:0006260">
    <property type="term" value="P:DNA replication"/>
    <property type="evidence" value="ECO:0007669"/>
    <property type="project" value="InterPro"/>
</dbReference>
<evidence type="ECO:0000313" key="3">
    <source>
        <dbReference type="Proteomes" id="UP000093052"/>
    </source>
</evidence>
<dbReference type="KEGG" id="ptl:AOT13_05670"/>
<dbReference type="Pfam" id="PF05144">
    <property type="entry name" value="Phage_CRI"/>
    <property type="match status" value="1"/>
</dbReference>
<gene>
    <name evidence="2" type="ORF">BCV53_05680</name>
</gene>
<name>A0AAN1D5Y2_PARTM</name>
<keyword evidence="3" id="KW-1185">Reference proteome</keyword>
<dbReference type="InterPro" id="IPR022686">
    <property type="entry name" value="G2P_N"/>
</dbReference>
<reference evidence="3" key="1">
    <citation type="journal article" date="2016" name="Genome Announc.">
        <title>Complete Genome Sequence of Geobacillus thermoglucosidasius NCIMB 11955, the Progenitor of a Bioethanol Production Strain.</title>
        <authorList>
            <person name="Sheng L."/>
            <person name="Zhang Y."/>
            <person name="Minton N.P."/>
        </authorList>
    </citation>
    <scope>NUCLEOTIDE SEQUENCE [LARGE SCALE GENOMIC DNA]</scope>
    <source>
        <strain evidence="3">NCIMB 11955</strain>
    </source>
</reference>
<evidence type="ECO:0000313" key="2">
    <source>
        <dbReference type="EMBL" id="ANZ29624.1"/>
    </source>
</evidence>
<dbReference type="Proteomes" id="UP000093052">
    <property type="component" value="Chromosome"/>
</dbReference>
<protein>
    <recommendedName>
        <fullName evidence="1">Replication-associated protein G2P N-terminal domain-containing protein</fullName>
    </recommendedName>
</protein>
<dbReference type="AlphaFoldDB" id="A0AAN1D5Y2"/>
<sequence>MIHTAHFYILLNVDEVQQLQQRFGTEIGKKVDCQFSAFTTWMVDKYGFRLHFIIDFIKLLGKADIKESDYLQVEKEIKNYLFYLFLDVTMFDRICMLRIDYRLDVKIPDPKHRELLLHLYKKTVEKFRFQKKYDQYDTTIYFNSHSVQGCCYDKEEDVKAEGRIPEIYEKDVFRFEVRLQNPHLNHMKSRKGREKWLEEYFKESLYRHYMSKYLGVLLYEGDYYKINKARTRINQSSLTKKEKEQLIEFLKYVSRHGIESAKQKYTRYYFRKFLTQLKALKINPILIPKNRKDFPSFMKNPFSI</sequence>
<organism evidence="2 3">
    <name type="scientific">Parageobacillus thermoglucosidasius</name>
    <name type="common">Geobacillus thermoglucosidasius</name>
    <dbReference type="NCBI Taxonomy" id="1426"/>
    <lineage>
        <taxon>Bacteria</taxon>
        <taxon>Bacillati</taxon>
        <taxon>Bacillota</taxon>
        <taxon>Bacilli</taxon>
        <taxon>Bacillales</taxon>
        <taxon>Anoxybacillaceae</taxon>
        <taxon>Parageobacillus</taxon>
    </lineage>
</organism>
<dbReference type="GeneID" id="56924954"/>
<accession>A0AAN1D5Y2</accession>
<feature type="domain" description="Replication-associated protein G2P N-terminal" evidence="1">
    <location>
        <begin position="85"/>
        <end position="188"/>
    </location>
</feature>
<dbReference type="EMBL" id="CP016622">
    <property type="protein sequence ID" value="ANZ29624.1"/>
    <property type="molecule type" value="Genomic_DNA"/>
</dbReference>
<evidence type="ECO:0000259" key="1">
    <source>
        <dbReference type="Pfam" id="PF05144"/>
    </source>
</evidence>
<dbReference type="RefSeq" id="WP_042383880.1">
    <property type="nucleotide sequence ID" value="NZ_CP012712.1"/>
</dbReference>